<dbReference type="Proteomes" id="UP000178509">
    <property type="component" value="Unassembled WGS sequence"/>
</dbReference>
<comment type="subcellular location">
    <subcellularLocation>
        <location evidence="5">Membrane</location>
        <topology evidence="5">Single-pass type II membrane protein</topology>
    </subcellularLocation>
</comment>
<evidence type="ECO:0000256" key="5">
    <source>
        <dbReference type="RuleBase" id="RU362042"/>
    </source>
</evidence>
<dbReference type="AlphaFoldDB" id="A0A1G2HFP4"/>
<dbReference type="STRING" id="1802164.A3H51_02755"/>
<dbReference type="PANTHER" id="PTHR43390">
    <property type="entry name" value="SIGNAL PEPTIDASE I"/>
    <property type="match status" value="1"/>
</dbReference>
<evidence type="ECO:0000313" key="8">
    <source>
        <dbReference type="Proteomes" id="UP000178509"/>
    </source>
</evidence>
<comment type="caution">
    <text evidence="7">The sequence shown here is derived from an EMBL/GenBank/DDBJ whole genome shotgun (WGS) entry which is preliminary data.</text>
</comment>
<dbReference type="Pfam" id="PF10502">
    <property type="entry name" value="Peptidase_S26"/>
    <property type="match status" value="2"/>
</dbReference>
<name>A0A1G2HFP4_9BACT</name>
<organism evidence="7 8">
    <name type="scientific">Candidatus Spechtbacteria bacterium RIFCSPLOWO2_02_FULL_38_8</name>
    <dbReference type="NCBI Taxonomy" id="1802164"/>
    <lineage>
        <taxon>Bacteria</taxon>
        <taxon>Candidatus Spechtiibacteriota</taxon>
    </lineage>
</organism>
<evidence type="ECO:0000259" key="6">
    <source>
        <dbReference type="Pfam" id="PF10502"/>
    </source>
</evidence>
<evidence type="ECO:0000256" key="2">
    <source>
        <dbReference type="ARBA" id="ARBA00022670"/>
    </source>
</evidence>
<keyword evidence="3 5" id="KW-0378">Hydrolase</keyword>
<dbReference type="InterPro" id="IPR014124">
    <property type="entry name" value="Pept_S26A_Sod_Ni_maturase"/>
</dbReference>
<sequence>MAWKLSPIFKYTVRGNSMEPTFFEGDSVIVNRLAYLFKKPKKNDVIILKYPKNKKREIMKRIQRVTHKSYFLVGDNVIQSTDSRHFGLVQKESIIGKVTEN</sequence>
<protein>
    <recommendedName>
        <fullName evidence="5">Signal peptidase I</fullName>
        <ecNumber evidence="5">3.4.21.89</ecNumber>
    </recommendedName>
</protein>
<feature type="active site" evidence="4">
    <location>
        <position position="17"/>
    </location>
</feature>
<proteinExistence type="inferred from homology"/>
<feature type="domain" description="Peptidase S26" evidence="6">
    <location>
        <begin position="64"/>
        <end position="99"/>
    </location>
</feature>
<dbReference type="PANTHER" id="PTHR43390:SF1">
    <property type="entry name" value="CHLOROPLAST PROCESSING PEPTIDASE"/>
    <property type="match status" value="1"/>
</dbReference>
<dbReference type="InterPro" id="IPR000223">
    <property type="entry name" value="Pept_S26A_signal_pept_1"/>
</dbReference>
<dbReference type="GO" id="GO:0009003">
    <property type="term" value="F:signal peptidase activity"/>
    <property type="evidence" value="ECO:0007669"/>
    <property type="project" value="UniProtKB-EC"/>
</dbReference>
<accession>A0A1G2HFP4</accession>
<evidence type="ECO:0000256" key="1">
    <source>
        <dbReference type="ARBA" id="ARBA00009370"/>
    </source>
</evidence>
<comment type="similarity">
    <text evidence="1 5">Belongs to the peptidase S26 family.</text>
</comment>
<feature type="domain" description="Peptidase S26" evidence="6">
    <location>
        <begin position="8"/>
        <end position="62"/>
    </location>
</feature>
<dbReference type="NCBIfam" id="TIGR02754">
    <property type="entry name" value="sod_Ni_protease"/>
    <property type="match status" value="1"/>
</dbReference>
<evidence type="ECO:0000313" key="7">
    <source>
        <dbReference type="EMBL" id="OGZ61317.1"/>
    </source>
</evidence>
<dbReference type="InterPro" id="IPR019533">
    <property type="entry name" value="Peptidase_S26"/>
</dbReference>
<evidence type="ECO:0000256" key="3">
    <source>
        <dbReference type="ARBA" id="ARBA00022801"/>
    </source>
</evidence>
<dbReference type="PRINTS" id="PR00727">
    <property type="entry name" value="LEADERPTASE"/>
</dbReference>
<reference evidence="7 8" key="1">
    <citation type="journal article" date="2016" name="Nat. Commun.">
        <title>Thousands of microbial genomes shed light on interconnected biogeochemical processes in an aquifer system.</title>
        <authorList>
            <person name="Anantharaman K."/>
            <person name="Brown C.T."/>
            <person name="Hug L.A."/>
            <person name="Sharon I."/>
            <person name="Castelle C.J."/>
            <person name="Probst A.J."/>
            <person name="Thomas B.C."/>
            <person name="Singh A."/>
            <person name="Wilkins M.J."/>
            <person name="Karaoz U."/>
            <person name="Brodie E.L."/>
            <person name="Williams K.H."/>
            <person name="Hubbard S.S."/>
            <person name="Banfield J.F."/>
        </authorList>
    </citation>
    <scope>NUCLEOTIDE SEQUENCE [LARGE SCALE GENOMIC DNA]</scope>
</reference>
<dbReference type="EMBL" id="MHOJ01000045">
    <property type="protein sequence ID" value="OGZ61317.1"/>
    <property type="molecule type" value="Genomic_DNA"/>
</dbReference>
<dbReference type="EC" id="3.4.21.89" evidence="5"/>
<dbReference type="CDD" id="cd06530">
    <property type="entry name" value="S26_SPase_I"/>
    <property type="match status" value="1"/>
</dbReference>
<keyword evidence="2 5" id="KW-0645">Protease</keyword>
<dbReference type="PROSITE" id="PS00501">
    <property type="entry name" value="SPASE_I_1"/>
    <property type="match status" value="1"/>
</dbReference>
<dbReference type="GO" id="GO:0006465">
    <property type="term" value="P:signal peptide processing"/>
    <property type="evidence" value="ECO:0007669"/>
    <property type="project" value="InterPro"/>
</dbReference>
<dbReference type="InterPro" id="IPR019756">
    <property type="entry name" value="Pept_S26A_signal_pept_1_Ser-AS"/>
</dbReference>
<dbReference type="SUPFAM" id="SSF51306">
    <property type="entry name" value="LexA/Signal peptidase"/>
    <property type="match status" value="1"/>
</dbReference>
<dbReference type="GO" id="GO:0016020">
    <property type="term" value="C:membrane"/>
    <property type="evidence" value="ECO:0007669"/>
    <property type="project" value="UniProtKB-SubCell"/>
</dbReference>
<dbReference type="NCBIfam" id="TIGR02227">
    <property type="entry name" value="sigpep_I_bact"/>
    <property type="match status" value="1"/>
</dbReference>
<feature type="active site" evidence="4">
    <location>
        <position position="60"/>
    </location>
</feature>
<dbReference type="GO" id="GO:0004252">
    <property type="term" value="F:serine-type endopeptidase activity"/>
    <property type="evidence" value="ECO:0007669"/>
    <property type="project" value="InterPro"/>
</dbReference>
<dbReference type="Gene3D" id="2.10.109.10">
    <property type="entry name" value="Umud Fragment, subunit A"/>
    <property type="match status" value="1"/>
</dbReference>
<comment type="catalytic activity">
    <reaction evidence="5">
        <text>Cleavage of hydrophobic, N-terminal signal or leader sequences from secreted and periplasmic proteins.</text>
        <dbReference type="EC" id="3.4.21.89"/>
    </reaction>
</comment>
<dbReference type="InterPro" id="IPR036286">
    <property type="entry name" value="LexA/Signal_pep-like_sf"/>
</dbReference>
<evidence type="ECO:0000256" key="4">
    <source>
        <dbReference type="PIRSR" id="PIRSR600223-1"/>
    </source>
</evidence>
<gene>
    <name evidence="7" type="ORF">A3H51_02755</name>
</gene>